<dbReference type="AlphaFoldDB" id="A0A6P7K765"/>
<name>A0A6P7K765_9TELE</name>
<dbReference type="GO" id="GO:0008009">
    <property type="term" value="F:chemokine activity"/>
    <property type="evidence" value="ECO:0007669"/>
    <property type="project" value="InterPro"/>
</dbReference>
<dbReference type="InterPro" id="IPR001811">
    <property type="entry name" value="Chemokine_IL8-like_dom"/>
</dbReference>
<evidence type="ECO:0000259" key="4">
    <source>
        <dbReference type="SMART" id="SM00199"/>
    </source>
</evidence>
<reference evidence="6" key="1">
    <citation type="submission" date="2025-08" db="UniProtKB">
        <authorList>
            <consortium name="RefSeq"/>
        </authorList>
    </citation>
    <scope>IDENTIFICATION</scope>
</reference>
<dbReference type="Proteomes" id="UP000515145">
    <property type="component" value="Chromosome 18"/>
</dbReference>
<dbReference type="SMART" id="SM00199">
    <property type="entry name" value="SCY"/>
    <property type="match status" value="1"/>
</dbReference>
<proteinExistence type="predicted"/>
<feature type="domain" description="Chemokine interleukin-8-like" evidence="4">
    <location>
        <begin position="22"/>
        <end position="82"/>
    </location>
</feature>
<dbReference type="PRINTS" id="PR00436">
    <property type="entry name" value="INTERLEUKIN8"/>
</dbReference>
<gene>
    <name evidence="6" type="primary">LOC114450963</name>
</gene>
<keyword evidence="3" id="KW-0732">Signal</keyword>
<dbReference type="SUPFAM" id="SSF54117">
    <property type="entry name" value="Interleukin 8-like chemokines"/>
    <property type="match status" value="1"/>
</dbReference>
<keyword evidence="1" id="KW-0202">Cytokine</keyword>
<dbReference type="InterPro" id="IPR001089">
    <property type="entry name" value="Chemokine_CXC"/>
</dbReference>
<dbReference type="InterPro" id="IPR039809">
    <property type="entry name" value="Chemokine_b/g/d"/>
</dbReference>
<evidence type="ECO:0000256" key="2">
    <source>
        <dbReference type="SAM" id="MobiDB-lite"/>
    </source>
</evidence>
<dbReference type="PANTHER" id="PTHR12015:SF198">
    <property type="entry name" value="PLATELET BASIC PROTEIN"/>
    <property type="match status" value="1"/>
</dbReference>
<accession>A0A6P7K765</accession>
<dbReference type="Pfam" id="PF00048">
    <property type="entry name" value="IL8"/>
    <property type="match status" value="1"/>
</dbReference>
<dbReference type="Gene3D" id="2.40.50.40">
    <property type="match status" value="1"/>
</dbReference>
<protein>
    <submittedName>
        <fullName evidence="6">Permeability factor 2-like</fullName>
    </submittedName>
</protein>
<dbReference type="GeneID" id="114450963"/>
<evidence type="ECO:0000256" key="1">
    <source>
        <dbReference type="ARBA" id="ARBA00022514"/>
    </source>
</evidence>
<evidence type="ECO:0000256" key="3">
    <source>
        <dbReference type="SAM" id="SignalP"/>
    </source>
</evidence>
<dbReference type="PRINTS" id="PR00437">
    <property type="entry name" value="SMALLCYTKCXC"/>
</dbReference>
<evidence type="ECO:0000313" key="6">
    <source>
        <dbReference type="RefSeq" id="XP_028285230.1"/>
    </source>
</evidence>
<dbReference type="InterPro" id="IPR036048">
    <property type="entry name" value="Interleukin_8-like_sf"/>
</dbReference>
<evidence type="ECO:0000313" key="5">
    <source>
        <dbReference type="Proteomes" id="UP000515145"/>
    </source>
</evidence>
<organism evidence="5 6">
    <name type="scientific">Parambassis ranga</name>
    <name type="common">Indian glassy fish</name>
    <dbReference type="NCBI Taxonomy" id="210632"/>
    <lineage>
        <taxon>Eukaryota</taxon>
        <taxon>Metazoa</taxon>
        <taxon>Chordata</taxon>
        <taxon>Craniata</taxon>
        <taxon>Vertebrata</taxon>
        <taxon>Euteleostomi</taxon>
        <taxon>Actinopterygii</taxon>
        <taxon>Neopterygii</taxon>
        <taxon>Teleostei</taxon>
        <taxon>Neoteleostei</taxon>
        <taxon>Acanthomorphata</taxon>
        <taxon>Ovalentaria</taxon>
        <taxon>Ambassidae</taxon>
        <taxon>Parambassis</taxon>
    </lineage>
</organism>
<feature type="signal peptide" evidence="3">
    <location>
        <begin position="1"/>
        <end position="19"/>
    </location>
</feature>
<feature type="region of interest" description="Disordered" evidence="2">
    <location>
        <begin position="79"/>
        <end position="110"/>
    </location>
</feature>
<dbReference type="OrthoDB" id="9948647at2759"/>
<dbReference type="PANTHER" id="PTHR12015">
    <property type="entry name" value="SMALL INDUCIBLE CYTOKINE A"/>
    <property type="match status" value="1"/>
</dbReference>
<dbReference type="GO" id="GO:0006955">
    <property type="term" value="P:immune response"/>
    <property type="evidence" value="ECO:0007669"/>
    <property type="project" value="InterPro"/>
</dbReference>
<dbReference type="RefSeq" id="XP_028285230.1">
    <property type="nucleotide sequence ID" value="XM_028429429.1"/>
</dbReference>
<dbReference type="InParanoid" id="A0A6P7K765"/>
<dbReference type="GO" id="GO:0005615">
    <property type="term" value="C:extracellular space"/>
    <property type="evidence" value="ECO:0007669"/>
    <property type="project" value="UniProtKB-KW"/>
</dbReference>
<feature type="chain" id="PRO_5027730232" evidence="3">
    <location>
        <begin position="20"/>
        <end position="110"/>
    </location>
</feature>
<sequence>MKALTQCIILLACITLSTSAAILNCRCMKTIQGLPYELITDVEVREPRPYCNKREVIVTLEDGTKRCLNPEGKFTRAVLQKQKKASGDKTSTSSTTTAPTTAASTPHKWC</sequence>
<keyword evidence="5" id="KW-1185">Reference proteome</keyword>
<feature type="compositionally biased region" description="Low complexity" evidence="2">
    <location>
        <begin position="90"/>
        <end position="110"/>
    </location>
</feature>
<dbReference type="FunCoup" id="A0A6P7K765">
    <property type="interactions" value="778"/>
</dbReference>